<sequence length="311" mass="35705">MAQLCKDTRGAMLVIPCVLGYTLCTIIYFSNTYTWVASSHAQNCSSQKKKHHLLKPAPIQKTTLPPPPDTPEYVLGFDPYSPEFANELMAVFSQDSLATRLNKNEKSHPKVRTLGIPKKKTLNKKATKAKEKLWIGQVLQDVSKILPFQSNLDLGSNSTSDVYVQLSAAKSWPLFANWNLDTSQTFRYGAQSKNYSETDFNFSQKSNSAELMANQLSVIKTYESQYNWNDKLFMKQKLWLDHQLTYGLYTSGTYNKDKKELEIQSWGPYLGWRLPLWRTWLYLDNDVSYYKDSTATDGYSFNVNLQLEAIF</sequence>
<dbReference type="Proteomes" id="UP000242501">
    <property type="component" value="Unassembled WGS sequence"/>
</dbReference>
<keyword evidence="1" id="KW-0472">Membrane</keyword>
<keyword evidence="1" id="KW-0812">Transmembrane</keyword>
<gene>
    <name evidence="2" type="ORF">SAMN05421733_107181</name>
</gene>
<dbReference type="OrthoDB" id="6646492at2"/>
<proteinExistence type="predicted"/>
<evidence type="ECO:0000313" key="3">
    <source>
        <dbReference type="Proteomes" id="UP000242501"/>
    </source>
</evidence>
<reference evidence="3" key="1">
    <citation type="submission" date="2016-09" db="EMBL/GenBank/DDBJ databases">
        <authorList>
            <person name="Varghese N."/>
            <person name="Submissions S."/>
        </authorList>
    </citation>
    <scope>NUCLEOTIDE SEQUENCE [LARGE SCALE GENOMIC DNA]</scope>
    <source>
        <strain evidence="3">ANC 4422</strain>
    </source>
</reference>
<evidence type="ECO:0000313" key="2">
    <source>
        <dbReference type="EMBL" id="SDC00661.1"/>
    </source>
</evidence>
<organism evidence="2 3">
    <name type="scientific">Acinetobacter boissieri</name>
    <dbReference type="NCBI Taxonomy" id="1219383"/>
    <lineage>
        <taxon>Bacteria</taxon>
        <taxon>Pseudomonadati</taxon>
        <taxon>Pseudomonadota</taxon>
        <taxon>Gammaproteobacteria</taxon>
        <taxon>Moraxellales</taxon>
        <taxon>Moraxellaceae</taxon>
        <taxon>Acinetobacter</taxon>
    </lineage>
</organism>
<evidence type="ECO:0008006" key="4">
    <source>
        <dbReference type="Google" id="ProtNLM"/>
    </source>
</evidence>
<keyword evidence="3" id="KW-1185">Reference proteome</keyword>
<dbReference type="EMBL" id="FMYL01000007">
    <property type="protein sequence ID" value="SDC00661.1"/>
    <property type="molecule type" value="Genomic_DNA"/>
</dbReference>
<evidence type="ECO:0000256" key="1">
    <source>
        <dbReference type="SAM" id="Phobius"/>
    </source>
</evidence>
<dbReference type="AlphaFoldDB" id="A0A1G6I2H4"/>
<dbReference type="RefSeq" id="WP_092748721.1">
    <property type="nucleotide sequence ID" value="NZ_FMYL01000007.1"/>
</dbReference>
<keyword evidence="1" id="KW-1133">Transmembrane helix</keyword>
<protein>
    <recommendedName>
        <fullName evidence="4">Selenocysteine synthase</fullName>
    </recommendedName>
</protein>
<feature type="transmembrane region" description="Helical" evidence="1">
    <location>
        <begin position="12"/>
        <end position="36"/>
    </location>
</feature>
<name>A0A1G6I2H4_9GAMM</name>
<accession>A0A1G6I2H4</accession>